<feature type="non-terminal residue" evidence="1">
    <location>
        <position position="99"/>
    </location>
</feature>
<proteinExistence type="predicted"/>
<organism evidence="1 2">
    <name type="scientific">Gigaspora margarita</name>
    <dbReference type="NCBI Taxonomy" id="4874"/>
    <lineage>
        <taxon>Eukaryota</taxon>
        <taxon>Fungi</taxon>
        <taxon>Fungi incertae sedis</taxon>
        <taxon>Mucoromycota</taxon>
        <taxon>Glomeromycotina</taxon>
        <taxon>Glomeromycetes</taxon>
        <taxon>Diversisporales</taxon>
        <taxon>Gigasporaceae</taxon>
        <taxon>Gigaspora</taxon>
    </lineage>
</organism>
<reference evidence="1 2" key="1">
    <citation type="submission" date="2021-06" db="EMBL/GenBank/DDBJ databases">
        <authorList>
            <person name="Kallberg Y."/>
            <person name="Tangrot J."/>
            <person name="Rosling A."/>
        </authorList>
    </citation>
    <scope>NUCLEOTIDE SEQUENCE [LARGE SCALE GENOMIC DNA]</scope>
    <source>
        <strain evidence="1 2">120-4 pot B 10/14</strain>
    </source>
</reference>
<feature type="non-terminal residue" evidence="1">
    <location>
        <position position="1"/>
    </location>
</feature>
<protein>
    <submittedName>
        <fullName evidence="1">25331_t:CDS:1</fullName>
    </submittedName>
</protein>
<accession>A0ABN7WPB1</accession>
<dbReference type="EMBL" id="CAJVQB010055227">
    <property type="protein sequence ID" value="CAG8837158.1"/>
    <property type="molecule type" value="Genomic_DNA"/>
</dbReference>
<name>A0ABN7WPB1_GIGMA</name>
<sequence length="99" mass="10697">KEPLRPQRSHLASRNMLDISSEPRVAGSRFSNSIISSEAYNVDDFFKSTPASEWLLGSYVNGIIEGPRHGGQGNQTVGIALSRTGGSITFGGIDLEYII</sequence>
<dbReference type="Proteomes" id="UP000789901">
    <property type="component" value="Unassembled WGS sequence"/>
</dbReference>
<gene>
    <name evidence="1" type="ORF">GMARGA_LOCUS33373</name>
</gene>
<evidence type="ECO:0000313" key="2">
    <source>
        <dbReference type="Proteomes" id="UP000789901"/>
    </source>
</evidence>
<keyword evidence="2" id="KW-1185">Reference proteome</keyword>
<evidence type="ECO:0000313" key="1">
    <source>
        <dbReference type="EMBL" id="CAG8837158.1"/>
    </source>
</evidence>
<comment type="caution">
    <text evidence="1">The sequence shown here is derived from an EMBL/GenBank/DDBJ whole genome shotgun (WGS) entry which is preliminary data.</text>
</comment>